<dbReference type="InterPro" id="IPR029466">
    <property type="entry name" value="NAM-associated_C"/>
</dbReference>
<dbReference type="EMBL" id="CM029046">
    <property type="protein sequence ID" value="KAG2593365.1"/>
    <property type="molecule type" value="Genomic_DNA"/>
</dbReference>
<comment type="caution">
    <text evidence="3">The sequence shown here is derived from an EMBL/GenBank/DDBJ whole genome shotgun (WGS) entry which is preliminary data.</text>
</comment>
<feature type="region of interest" description="Disordered" evidence="1">
    <location>
        <begin position="1"/>
        <end position="36"/>
    </location>
</feature>
<feature type="compositionally biased region" description="Polar residues" evidence="1">
    <location>
        <begin position="1"/>
        <end position="10"/>
    </location>
</feature>
<protein>
    <recommendedName>
        <fullName evidence="2">No apical meristem-associated C-terminal domain-containing protein</fullName>
    </recommendedName>
</protein>
<evidence type="ECO:0000313" key="3">
    <source>
        <dbReference type="EMBL" id="KAG2593365.1"/>
    </source>
</evidence>
<reference evidence="3" key="1">
    <citation type="submission" date="2020-05" db="EMBL/GenBank/DDBJ databases">
        <title>WGS assembly of Panicum virgatum.</title>
        <authorList>
            <person name="Lovell J.T."/>
            <person name="Jenkins J."/>
            <person name="Shu S."/>
            <person name="Juenger T.E."/>
            <person name="Schmutz J."/>
        </authorList>
    </citation>
    <scope>NUCLEOTIDE SEQUENCE</scope>
    <source>
        <strain evidence="3">AP13</strain>
    </source>
</reference>
<evidence type="ECO:0000313" key="4">
    <source>
        <dbReference type="Proteomes" id="UP000823388"/>
    </source>
</evidence>
<dbReference type="AlphaFoldDB" id="A0A8T0S862"/>
<dbReference type="PANTHER" id="PTHR45125:SF40">
    <property type="entry name" value="OS06G0117800 PROTEIN"/>
    <property type="match status" value="1"/>
</dbReference>
<gene>
    <name evidence="3" type="ORF">PVAP13_5NG170935</name>
</gene>
<name>A0A8T0S862_PANVG</name>
<organism evidence="3 4">
    <name type="scientific">Panicum virgatum</name>
    <name type="common">Blackwell switchgrass</name>
    <dbReference type="NCBI Taxonomy" id="38727"/>
    <lineage>
        <taxon>Eukaryota</taxon>
        <taxon>Viridiplantae</taxon>
        <taxon>Streptophyta</taxon>
        <taxon>Embryophyta</taxon>
        <taxon>Tracheophyta</taxon>
        <taxon>Spermatophyta</taxon>
        <taxon>Magnoliopsida</taxon>
        <taxon>Liliopsida</taxon>
        <taxon>Poales</taxon>
        <taxon>Poaceae</taxon>
        <taxon>PACMAD clade</taxon>
        <taxon>Panicoideae</taxon>
        <taxon>Panicodae</taxon>
        <taxon>Paniceae</taxon>
        <taxon>Panicinae</taxon>
        <taxon>Panicum</taxon>
        <taxon>Panicum sect. Hiantes</taxon>
    </lineage>
</organism>
<evidence type="ECO:0000256" key="1">
    <source>
        <dbReference type="SAM" id="MobiDB-lite"/>
    </source>
</evidence>
<sequence length="323" mass="36796">MNGQSNQGFSIDNKRASQDPSSSKSQRAAKKKNVSRRGLAFTKEEDLVLCSAFLNVSKDPITGVNQTSGGYYKRLHGYFNEHKPEGSNRSQIAVQHRWALIQKAMSKFCAHKAAIDDAVQMYEKVEPFTIMHCWKKLRDEPKWNNKFLELNNSTSPEGMSSPPPQGHTGAGLAEFGNENAGTESRPEGRDDAKRRRSKSFTDTSSSSTAVEVLQRLQEHSEKTEQKQDQQMASILSRKDEKIKIQRDMFKLQKKHMKMTEQQQKKENAIREESEAQLISAESGIMLIDIEKVPPYLKDYYLGMQMQIMKRREFTSPSAPNNED</sequence>
<proteinExistence type="predicted"/>
<dbReference type="Pfam" id="PF14303">
    <property type="entry name" value="NAM-associated"/>
    <property type="match status" value="1"/>
</dbReference>
<feature type="compositionally biased region" description="Basic and acidic residues" evidence="1">
    <location>
        <begin position="184"/>
        <end position="193"/>
    </location>
</feature>
<feature type="domain" description="No apical meristem-associated C-terminal" evidence="2">
    <location>
        <begin position="127"/>
        <end position="242"/>
    </location>
</feature>
<keyword evidence="4" id="KW-1185">Reference proteome</keyword>
<accession>A0A8T0S862</accession>
<feature type="region of interest" description="Disordered" evidence="1">
    <location>
        <begin position="148"/>
        <end position="209"/>
    </location>
</feature>
<dbReference type="Proteomes" id="UP000823388">
    <property type="component" value="Chromosome 5N"/>
</dbReference>
<dbReference type="PANTHER" id="PTHR45125">
    <property type="entry name" value="F21J9.4-RELATED"/>
    <property type="match status" value="1"/>
</dbReference>
<evidence type="ECO:0000259" key="2">
    <source>
        <dbReference type="Pfam" id="PF14303"/>
    </source>
</evidence>